<dbReference type="KEGG" id="ami:Amir_1533"/>
<reference evidence="1 2" key="1">
    <citation type="journal article" date="2009" name="Stand. Genomic Sci.">
        <title>Complete genome sequence of Actinosynnema mirum type strain (101).</title>
        <authorList>
            <person name="Land M."/>
            <person name="Lapidus A."/>
            <person name="Mayilraj S."/>
            <person name="Chen F."/>
            <person name="Copeland A."/>
            <person name="Del Rio T.G."/>
            <person name="Nolan M."/>
            <person name="Lucas S."/>
            <person name="Tice H."/>
            <person name="Cheng J.F."/>
            <person name="Chertkov O."/>
            <person name="Bruce D."/>
            <person name="Goodwin L."/>
            <person name="Pitluck S."/>
            <person name="Rohde M."/>
            <person name="Goker M."/>
            <person name="Pati A."/>
            <person name="Ivanova N."/>
            <person name="Mavromatis K."/>
            <person name="Chen A."/>
            <person name="Palaniappan K."/>
            <person name="Hauser L."/>
            <person name="Chang Y.J."/>
            <person name="Jeffries C.C."/>
            <person name="Brettin T."/>
            <person name="Detter J.C."/>
            <person name="Han C."/>
            <person name="Chain P."/>
            <person name="Tindall B.J."/>
            <person name="Bristow J."/>
            <person name="Eisen J.A."/>
            <person name="Markowitz V."/>
            <person name="Hugenholtz P."/>
            <person name="Kyrpides N.C."/>
            <person name="Klenk H.P."/>
        </authorList>
    </citation>
    <scope>NUCLEOTIDE SEQUENCE [LARGE SCALE GENOMIC DNA]</scope>
    <source>
        <strain evidence="2">ATCC 29888 / DSM 43827 / JCM 3225 / NBRC 14064 / NCIMB 13271 / NRRL B-12336 / IMRU 3971 / 101</strain>
    </source>
</reference>
<evidence type="ECO:0000313" key="1">
    <source>
        <dbReference type="EMBL" id="ACU35484.1"/>
    </source>
</evidence>
<dbReference type="HOGENOM" id="CLU_1792346_0_0_11"/>
<sequence>MDITKVKPCGLLSPEELTKIGMGRGGREIELSAFEAIGCTWSDTDGIDTVVPVTNEGIEVWFEGNRTGKLTKTIKIDSFPAITVQIDGYPNRCDVMVDTNAGQYLNASHSRSTKKIDVNQTPCERAIRLAQGAVRTLEALQGVR</sequence>
<dbReference type="EMBL" id="CP001630">
    <property type="protein sequence ID" value="ACU35484.1"/>
    <property type="molecule type" value="Genomic_DNA"/>
</dbReference>
<name>C6WAL7_ACTMD</name>
<dbReference type="Proteomes" id="UP000002213">
    <property type="component" value="Chromosome"/>
</dbReference>
<protein>
    <submittedName>
        <fullName evidence="1">Uncharacterized protein</fullName>
    </submittedName>
</protein>
<dbReference type="Pfam" id="PF12079">
    <property type="entry name" value="DUF3558"/>
    <property type="match status" value="1"/>
</dbReference>
<dbReference type="AlphaFoldDB" id="C6WAL7"/>
<keyword evidence="2" id="KW-1185">Reference proteome</keyword>
<dbReference type="STRING" id="446462.Amir_1533"/>
<evidence type="ECO:0000313" key="2">
    <source>
        <dbReference type="Proteomes" id="UP000002213"/>
    </source>
</evidence>
<accession>C6WAL7</accession>
<gene>
    <name evidence="1" type="ordered locus">Amir_1533</name>
</gene>
<proteinExistence type="predicted"/>
<dbReference type="InterPro" id="IPR024520">
    <property type="entry name" value="DUF3558"/>
</dbReference>
<organism evidence="1 2">
    <name type="scientific">Actinosynnema mirum (strain ATCC 29888 / DSM 43827 / JCM 3225 / NBRC 14064 / NCIMB 13271 / NRRL B-12336 / IMRU 3971 / 101)</name>
    <dbReference type="NCBI Taxonomy" id="446462"/>
    <lineage>
        <taxon>Bacteria</taxon>
        <taxon>Bacillati</taxon>
        <taxon>Actinomycetota</taxon>
        <taxon>Actinomycetes</taxon>
        <taxon>Pseudonocardiales</taxon>
        <taxon>Pseudonocardiaceae</taxon>
        <taxon>Actinosynnema</taxon>
    </lineage>
</organism>